<dbReference type="OrthoDB" id="5465455at2"/>
<comment type="caution">
    <text evidence="2">The sequence shown here is derived from an EMBL/GenBank/DDBJ whole genome shotgun (WGS) entry which is preliminary data.</text>
</comment>
<name>A0A1E7W6Q1_9BURK</name>
<dbReference type="Proteomes" id="UP000175989">
    <property type="component" value="Unassembled WGS sequence"/>
</dbReference>
<reference evidence="3" key="1">
    <citation type="journal article" date="2016" name="Front. Microbiol.">
        <title>Molecular Keys to the Janthinobacterium and Duganella spp. Interaction with the Plant Pathogen Fusarium graminearum.</title>
        <authorList>
            <person name="Haack F.S."/>
            <person name="Poehlein A."/>
            <person name="Kroger C."/>
            <person name="Voigt C.A."/>
            <person name="Piepenbring M."/>
            <person name="Bode H.B."/>
            <person name="Daniel R."/>
            <person name="Schafer W."/>
            <person name="Streit W.R."/>
        </authorList>
    </citation>
    <scope>NUCLEOTIDE SEQUENCE [LARGE SCALE GENOMIC DNA]</scope>
    <source>
        <strain evidence="3">T54</strain>
    </source>
</reference>
<dbReference type="EMBL" id="LROM01000152">
    <property type="protein sequence ID" value="OEZ91625.1"/>
    <property type="molecule type" value="Genomic_DNA"/>
</dbReference>
<keyword evidence="1" id="KW-0812">Transmembrane</keyword>
<keyword evidence="3" id="KW-1185">Reference proteome</keyword>
<keyword evidence="1" id="KW-1133">Transmembrane helix</keyword>
<dbReference type="RefSeq" id="WP_070252080.1">
    <property type="nucleotide sequence ID" value="NZ_LROM01000152.1"/>
</dbReference>
<feature type="transmembrane region" description="Helical" evidence="1">
    <location>
        <begin position="134"/>
        <end position="154"/>
    </location>
</feature>
<sequence>MAYNTIYERLTADPNDLVGALAYISYKQQKVEFCKTTGGGSPSREEIEGFHAIASLDTSIAAYRSQAEAMAQAFLNESLDDLAQRAESETRQDVLYRYIATVNADLQLQLTTINQALAAKRTWLGWLRDVGGNLIVNIVTILVIGAFVLGYKFIGEVQQQAEIKAGVGSPKAPGDSAARPDIR</sequence>
<gene>
    <name evidence="2" type="ORF">DUPY_52380</name>
</gene>
<proteinExistence type="predicted"/>
<protein>
    <submittedName>
        <fullName evidence="2">Uncharacterized protein</fullName>
    </submittedName>
</protein>
<evidence type="ECO:0000313" key="2">
    <source>
        <dbReference type="EMBL" id="OEZ91625.1"/>
    </source>
</evidence>
<keyword evidence="1" id="KW-0472">Membrane</keyword>
<evidence type="ECO:0000256" key="1">
    <source>
        <dbReference type="SAM" id="Phobius"/>
    </source>
</evidence>
<organism evidence="2 3">
    <name type="scientific">Duganella phyllosphaerae</name>
    <dbReference type="NCBI Taxonomy" id="762836"/>
    <lineage>
        <taxon>Bacteria</taxon>
        <taxon>Pseudomonadati</taxon>
        <taxon>Pseudomonadota</taxon>
        <taxon>Betaproteobacteria</taxon>
        <taxon>Burkholderiales</taxon>
        <taxon>Oxalobacteraceae</taxon>
        <taxon>Telluria group</taxon>
        <taxon>Duganella</taxon>
    </lineage>
</organism>
<dbReference type="AlphaFoldDB" id="A0A1E7W6Q1"/>
<accession>A0A1E7W6Q1</accession>
<evidence type="ECO:0000313" key="3">
    <source>
        <dbReference type="Proteomes" id="UP000175989"/>
    </source>
</evidence>